<comment type="domain">
    <text evidence="5">Contains a C-terminal catalytic domain, and an N-terminal region which modulates catalytic activity.</text>
</comment>
<dbReference type="Proteomes" id="UP000186165">
    <property type="component" value="Chromosome"/>
</dbReference>
<dbReference type="InterPro" id="IPR035909">
    <property type="entry name" value="CheB_C"/>
</dbReference>
<dbReference type="PANTHER" id="PTHR42872">
    <property type="entry name" value="PROTEIN-GLUTAMATE METHYLESTERASE/PROTEIN-GLUTAMINE GLUTAMINASE"/>
    <property type="match status" value="1"/>
</dbReference>
<comment type="PTM">
    <text evidence="5">Phosphorylated by CheA. Phosphorylation of the N-terminal regulatory domain activates the methylesterase activity.</text>
</comment>
<evidence type="ECO:0000256" key="3">
    <source>
        <dbReference type="ARBA" id="ARBA00022801"/>
    </source>
</evidence>
<keyword evidence="3 5" id="KW-0378">Hydrolase</keyword>
<dbReference type="EC" id="3.5.1.44" evidence="5"/>
<evidence type="ECO:0000256" key="5">
    <source>
        <dbReference type="HAMAP-Rule" id="MF_00099"/>
    </source>
</evidence>
<evidence type="ECO:0000313" key="10">
    <source>
        <dbReference type="EMBL" id="AOW80545.1"/>
    </source>
</evidence>
<dbReference type="Gene3D" id="3.40.50.2300">
    <property type="match status" value="1"/>
</dbReference>
<proteinExistence type="inferred from homology"/>
<evidence type="ECO:0000256" key="1">
    <source>
        <dbReference type="ARBA" id="ARBA00022490"/>
    </source>
</evidence>
<comment type="catalytic activity">
    <reaction evidence="5">
        <text>L-glutaminyl-[protein] + H2O = L-glutamyl-[protein] + NH4(+)</text>
        <dbReference type="Rhea" id="RHEA:16441"/>
        <dbReference type="Rhea" id="RHEA-COMP:10207"/>
        <dbReference type="Rhea" id="RHEA-COMP:10208"/>
        <dbReference type="ChEBI" id="CHEBI:15377"/>
        <dbReference type="ChEBI" id="CHEBI:28938"/>
        <dbReference type="ChEBI" id="CHEBI:29973"/>
        <dbReference type="ChEBI" id="CHEBI:30011"/>
        <dbReference type="EC" id="3.5.1.44"/>
    </reaction>
</comment>
<dbReference type="InterPro" id="IPR000673">
    <property type="entry name" value="Sig_transdc_resp-reg_Me-estase"/>
</dbReference>
<dbReference type="AlphaFoldDB" id="A0A1D8S5C8"/>
<organism evidence="10 12">
    <name type="scientific">Halodesulfurarchaeum formicicum</name>
    <dbReference type="NCBI Taxonomy" id="1873524"/>
    <lineage>
        <taxon>Archaea</taxon>
        <taxon>Methanobacteriati</taxon>
        <taxon>Methanobacteriota</taxon>
        <taxon>Stenosarchaea group</taxon>
        <taxon>Halobacteria</taxon>
        <taxon>Halobacteriales</taxon>
        <taxon>Halobacteriaceae</taxon>
        <taxon>Halodesulfurarchaeum</taxon>
    </lineage>
</organism>
<reference evidence="11" key="3">
    <citation type="journal article" date="2017" name="ISME J.">
        <title>Discovery of anaerobic lithoheterotrophic haloarchaea, ubiquitous in hypersaline habitats.</title>
        <authorList>
            <person name="Sorokin D.Y."/>
            <person name="Messina E."/>
            <person name="Smedile F."/>
            <person name="Roman P."/>
            <person name="Damste J.S.S."/>
            <person name="Ciordia S."/>
            <person name="Mena M.C."/>
            <person name="Ferrer M."/>
            <person name="Golyshin P.N."/>
            <person name="Kublanov I.V."/>
            <person name="Samarov N.I."/>
            <person name="Toshchakov S.V."/>
            <person name="La Cono V."/>
            <person name="Yakimov M.M."/>
        </authorList>
    </citation>
    <scope>NUCLEOTIDE SEQUENCE</scope>
    <source>
        <strain evidence="11">HSR6</strain>
    </source>
</reference>
<feature type="modified residue" description="4-aspartylphosphate" evidence="5 7">
    <location>
        <position position="53"/>
    </location>
</feature>
<evidence type="ECO:0000256" key="6">
    <source>
        <dbReference type="PROSITE-ProRule" id="PRU00050"/>
    </source>
</evidence>
<dbReference type="Pfam" id="PF01339">
    <property type="entry name" value="CheB_methylest"/>
    <property type="match status" value="1"/>
</dbReference>
<dbReference type="EMBL" id="CP016070">
    <property type="protein sequence ID" value="AOW80545.1"/>
    <property type="molecule type" value="Genomic_DNA"/>
</dbReference>
<sequence>MTRVLVVDDSHFMRTVITDILEDAGLTVVAQAANGREAVELVADHDPDVVTMDVEMPEMNGIEAVEAIMDHDPVPIMMLSALTTDGADATLEAMEKGAVDFFAKPSGTISTDLSAHAEALVRTVESVAQSDPTAQTISTGQRSTADREGTYVDHPTLVIGASTGGPNVVESILADLPRSADFRVLVVQHMPDQFTGRFAKRLDGRSAYDVREASDGDRIGGGEALIAKGDYHMVVSGYSSGRLRVRLEQSAPVHSVRPAIDVTMESVAETIDDPVTAVVLTGMGSDGAAGVEAIDAIGGQVLAQDEETSAVFGIPGRAIETGCVDGVHPADELVDAVLDTIRDRT</sequence>
<keyword evidence="1 5" id="KW-0963">Cytoplasm</keyword>
<name>A0A1D8S5C8_9EURY</name>
<comment type="function">
    <text evidence="5">Involved in chemotaxis. Part of a chemotaxis signal transduction system that modulates chemotaxis in response to various stimuli. Catalyzes the demethylation of specific methylglutamate residues introduced into the chemoreceptors (methyl-accepting chemotaxis proteins or MCP) by CheR. Also mediates the irreversible deamidation of specific glutamine residues to glutamic acid.</text>
</comment>
<dbReference type="CDD" id="cd16432">
    <property type="entry name" value="CheB_Rec"/>
    <property type="match status" value="1"/>
</dbReference>
<reference evidence="10 12" key="1">
    <citation type="submission" date="2016-06" db="EMBL/GenBank/DDBJ databases">
        <title>Discovery of anaerobic lithoheterotrophic haloarchaeon capable of sulfur respiration by hydrogen and formate.</title>
        <authorList>
            <person name="Sorokin D.Y."/>
            <person name="Kublanov I.V."/>
            <person name="Roman P."/>
            <person name="Sinninghe Damste J.S."/>
            <person name="Golyshin P.N."/>
            <person name="Rojo D."/>
            <person name="Ciordia S."/>
            <person name="Mena Md.C."/>
            <person name="Ferrer M."/>
            <person name="Smedile F."/>
            <person name="Messina E."/>
            <person name="La Cono V."/>
            <person name="Yakimov M.M."/>
        </authorList>
    </citation>
    <scope>NUCLEOTIDE SEQUENCE [LARGE SCALE GENOMIC DNA]</scope>
    <source>
        <strain evidence="10 12">HTSR1</strain>
    </source>
</reference>
<dbReference type="Gene3D" id="3.40.50.180">
    <property type="entry name" value="Methylesterase CheB, C-terminal domain"/>
    <property type="match status" value="1"/>
</dbReference>
<feature type="active site" evidence="5 6">
    <location>
        <position position="162"/>
    </location>
</feature>
<dbReference type="KEGG" id="hhsr:HSR6_1441"/>
<reference evidence="13" key="2">
    <citation type="submission" date="2016-08" db="EMBL/GenBank/DDBJ databases">
        <title>Discovery of first anaerobic lithoheterotrophic haloarchae widely represented in hypersaline habitats.</title>
        <authorList>
            <person name="Sorokin D.Y."/>
            <person name="Kublanov I.V."/>
            <person name="Roman P."/>
            <person name="Sinninghe Damste J.S."/>
            <person name="Golyshin P.N."/>
            <person name="Rojo D."/>
            <person name="Ciordia S."/>
            <person name="Mena Md.C."/>
            <person name="Ferrer M."/>
            <person name="Smedile F."/>
            <person name="Messina E."/>
            <person name="La Cono V."/>
            <person name="Yakimov M.M."/>
        </authorList>
    </citation>
    <scope>NUCLEOTIDE SEQUENCE [LARGE SCALE GENOMIC DNA]</scope>
    <source>
        <strain evidence="13">HSR6</strain>
    </source>
</reference>
<accession>A0A1J1ACJ9</accession>
<dbReference type="GO" id="GO:0050568">
    <property type="term" value="F:protein-glutamine glutaminase activity"/>
    <property type="evidence" value="ECO:0007669"/>
    <property type="project" value="UniProtKB-UniRule"/>
</dbReference>
<keyword evidence="5 7" id="KW-0597">Phosphoprotein</keyword>
<dbReference type="Proteomes" id="UP000185608">
    <property type="component" value="Chromosome"/>
</dbReference>
<dbReference type="STRING" id="1873524.HSR6_1441"/>
<dbReference type="GO" id="GO:0008984">
    <property type="term" value="F:protein-glutamate methylesterase activity"/>
    <property type="evidence" value="ECO:0007669"/>
    <property type="project" value="UniProtKB-UniRule"/>
</dbReference>
<dbReference type="SUPFAM" id="SSF52738">
    <property type="entry name" value="Methylesterase CheB, C-terminal domain"/>
    <property type="match status" value="1"/>
</dbReference>
<feature type="active site" evidence="5 6">
    <location>
        <position position="189"/>
    </location>
</feature>
<dbReference type="EMBL" id="CP016804">
    <property type="protein sequence ID" value="APE95884.1"/>
    <property type="molecule type" value="Genomic_DNA"/>
</dbReference>
<dbReference type="InterPro" id="IPR001789">
    <property type="entry name" value="Sig_transdc_resp-reg_receiver"/>
</dbReference>
<evidence type="ECO:0000259" key="9">
    <source>
        <dbReference type="PROSITE" id="PS50122"/>
    </source>
</evidence>
<keyword evidence="2 5" id="KW-0145">Chemotaxis</keyword>
<dbReference type="Pfam" id="PF00072">
    <property type="entry name" value="Response_reg"/>
    <property type="match status" value="1"/>
</dbReference>
<dbReference type="NCBIfam" id="NF001965">
    <property type="entry name" value="PRK00742.1"/>
    <property type="match status" value="1"/>
</dbReference>
<dbReference type="EC" id="3.1.1.61" evidence="5"/>
<evidence type="ECO:0000313" key="13">
    <source>
        <dbReference type="Proteomes" id="UP000186165"/>
    </source>
</evidence>
<dbReference type="InterPro" id="IPR008248">
    <property type="entry name" value="CheB-like"/>
</dbReference>
<keyword evidence="13" id="KW-1185">Reference proteome</keyword>
<comment type="catalytic activity">
    <reaction evidence="4 5">
        <text>[protein]-L-glutamate 5-O-methyl ester + H2O = L-glutamyl-[protein] + methanol + H(+)</text>
        <dbReference type="Rhea" id="RHEA:23236"/>
        <dbReference type="Rhea" id="RHEA-COMP:10208"/>
        <dbReference type="Rhea" id="RHEA-COMP:10311"/>
        <dbReference type="ChEBI" id="CHEBI:15377"/>
        <dbReference type="ChEBI" id="CHEBI:15378"/>
        <dbReference type="ChEBI" id="CHEBI:17790"/>
        <dbReference type="ChEBI" id="CHEBI:29973"/>
        <dbReference type="ChEBI" id="CHEBI:82795"/>
        <dbReference type="EC" id="3.1.1.61"/>
    </reaction>
</comment>
<dbReference type="CDD" id="cd17541">
    <property type="entry name" value="REC_CheB-like"/>
    <property type="match status" value="1"/>
</dbReference>
<evidence type="ECO:0000313" key="12">
    <source>
        <dbReference type="Proteomes" id="UP000185608"/>
    </source>
</evidence>
<dbReference type="InterPro" id="IPR011006">
    <property type="entry name" value="CheY-like_superfamily"/>
</dbReference>
<dbReference type="PROSITE" id="PS50110">
    <property type="entry name" value="RESPONSE_REGULATORY"/>
    <property type="match status" value="1"/>
</dbReference>
<dbReference type="GO" id="GO:0005737">
    <property type="term" value="C:cytoplasm"/>
    <property type="evidence" value="ECO:0007669"/>
    <property type="project" value="UniProtKB-SubCell"/>
</dbReference>
<dbReference type="PIRSF" id="PIRSF000876">
    <property type="entry name" value="RR_chemtxs_CheB"/>
    <property type="match status" value="1"/>
</dbReference>
<gene>
    <name evidence="5 10" type="primary">cheB</name>
    <name evidence="11" type="ORF">HSR6_1441</name>
    <name evidence="10" type="ORF">HTSR_1369</name>
</gene>
<comment type="subcellular location">
    <subcellularLocation>
        <location evidence="5">Cytoplasm</location>
    </subcellularLocation>
</comment>
<feature type="domain" description="Response regulatory" evidence="8">
    <location>
        <begin position="3"/>
        <end position="119"/>
    </location>
</feature>
<dbReference type="GO" id="GO:0000156">
    <property type="term" value="F:phosphorelay response regulator activity"/>
    <property type="evidence" value="ECO:0007669"/>
    <property type="project" value="InterPro"/>
</dbReference>
<dbReference type="GO" id="GO:0006935">
    <property type="term" value="P:chemotaxis"/>
    <property type="evidence" value="ECO:0007669"/>
    <property type="project" value="UniProtKB-UniRule"/>
</dbReference>
<dbReference type="HAMAP" id="MF_00099">
    <property type="entry name" value="CheB_chemtxs"/>
    <property type="match status" value="1"/>
</dbReference>
<accession>A0A1D8S5C8</accession>
<evidence type="ECO:0000259" key="8">
    <source>
        <dbReference type="PROSITE" id="PS50110"/>
    </source>
</evidence>
<comment type="similarity">
    <text evidence="5">Belongs to the CheB family.</text>
</comment>
<evidence type="ECO:0000256" key="2">
    <source>
        <dbReference type="ARBA" id="ARBA00022500"/>
    </source>
</evidence>
<dbReference type="RefSeq" id="WP_070365229.1">
    <property type="nucleotide sequence ID" value="NZ_CP016070.1"/>
</dbReference>
<evidence type="ECO:0000256" key="4">
    <source>
        <dbReference type="ARBA" id="ARBA00048267"/>
    </source>
</evidence>
<dbReference type="OrthoDB" id="2857at2157"/>
<dbReference type="KEGG" id="halh:HTSR_1369"/>
<dbReference type="SUPFAM" id="SSF52172">
    <property type="entry name" value="CheY-like"/>
    <property type="match status" value="1"/>
</dbReference>
<evidence type="ECO:0000256" key="7">
    <source>
        <dbReference type="PROSITE-ProRule" id="PRU00169"/>
    </source>
</evidence>
<dbReference type="PROSITE" id="PS50122">
    <property type="entry name" value="CHEB"/>
    <property type="match status" value="1"/>
</dbReference>
<dbReference type="GeneID" id="30417969"/>
<protein>
    <recommendedName>
        <fullName evidence="5">Protein-glutamate methylesterase/protein-glutamine glutaminase</fullName>
        <ecNumber evidence="5">3.1.1.61</ecNumber>
        <ecNumber evidence="5">3.5.1.44</ecNumber>
    </recommendedName>
</protein>
<feature type="domain" description="CheB-type methylesterase" evidence="9">
    <location>
        <begin position="150"/>
        <end position="344"/>
    </location>
</feature>
<feature type="active site" evidence="5 6">
    <location>
        <position position="286"/>
    </location>
</feature>
<dbReference type="PANTHER" id="PTHR42872:SF6">
    <property type="entry name" value="PROTEIN-GLUTAMATE METHYLESTERASE_PROTEIN-GLUTAMINE GLUTAMINASE"/>
    <property type="match status" value="1"/>
</dbReference>
<dbReference type="PATRIC" id="fig|1855411.3.peg.1369"/>
<dbReference type="SMART" id="SM00448">
    <property type="entry name" value="REC"/>
    <property type="match status" value="1"/>
</dbReference>
<evidence type="ECO:0000313" key="11">
    <source>
        <dbReference type="EMBL" id="APE95884.1"/>
    </source>
</evidence>